<dbReference type="PATRIC" id="fig|556287.9.peg.1016"/>
<dbReference type="Proteomes" id="UP000033731">
    <property type="component" value="Unassembled WGS sequence"/>
</dbReference>
<dbReference type="AlphaFoldDB" id="A0A0F4VLB1"/>
<dbReference type="EMBL" id="JMTK01000002">
    <property type="protein sequence ID" value="KJZ82251.1"/>
    <property type="molecule type" value="Genomic_DNA"/>
</dbReference>
<accession>A0A0F4VLB1</accession>
<organism evidence="1 2">
    <name type="scientific">Candidatus Liberibacter solanacearum</name>
    <dbReference type="NCBI Taxonomy" id="556287"/>
    <lineage>
        <taxon>Bacteria</taxon>
        <taxon>Pseudomonadati</taxon>
        <taxon>Pseudomonadota</taxon>
        <taxon>Alphaproteobacteria</taxon>
        <taxon>Hyphomicrobiales</taxon>
        <taxon>Rhizobiaceae</taxon>
        <taxon>Liberibacter</taxon>
    </lineage>
</organism>
<sequence>MSILQDYRRKYFLFNMKSKINDLIFMACFILNYSQEVFGIRLRCI</sequence>
<protein>
    <submittedName>
        <fullName evidence="1">Uncharacterized protein</fullName>
    </submittedName>
</protein>
<keyword evidence="2" id="KW-1185">Reference proteome</keyword>
<gene>
    <name evidence="1" type="ORF">DJ66_0995</name>
</gene>
<comment type="caution">
    <text evidence="1">The sequence shown here is derived from an EMBL/GenBank/DDBJ whole genome shotgun (WGS) entry which is preliminary data.</text>
</comment>
<evidence type="ECO:0000313" key="2">
    <source>
        <dbReference type="Proteomes" id="UP000033731"/>
    </source>
</evidence>
<proteinExistence type="predicted"/>
<evidence type="ECO:0000313" key="1">
    <source>
        <dbReference type="EMBL" id="KJZ82251.1"/>
    </source>
</evidence>
<name>A0A0F4VLB1_9HYPH</name>
<reference evidence="1 2" key="1">
    <citation type="journal article" date="2015" name="Phytopathology">
        <title>Genomes of Candidatus Liberibacter solanacearum haplotype A from New Zealand and the USA suggest significant genome plasticity in the species.</title>
        <authorList>
            <person name="Thompson S.M."/>
            <person name="Johnson C.P."/>
            <person name="Lu A.Y."/>
            <person name="Frampton R.A."/>
            <person name="Sullivan K.L."/>
            <person name="Fiers M.W."/>
            <person name="Crowhurst R.N."/>
            <person name="Pitman A.R."/>
            <person name="Scott I."/>
            <person name="Gudmestad N.C."/>
            <person name="Smith G.R."/>
        </authorList>
    </citation>
    <scope>NUCLEOTIDE SEQUENCE [LARGE SCALE GENOMIC DNA]</scope>
    <source>
        <strain evidence="1 2">LsoNZ1</strain>
    </source>
</reference>